<protein>
    <submittedName>
        <fullName evidence="2">Uncharacterized protein</fullName>
    </submittedName>
</protein>
<proteinExistence type="predicted"/>
<accession>A0A2M8QCK3</accession>
<sequence length="354" mass="37830">MARTATLKAAVGHKTVQFWREQLMKFAKRISLLIPALAIALSACGAPAAEVDRNSDFFLALPRIEVALDDNGTPSIAGLSPELLNTLTFGQLDLNQFAIGKDWVDYLKSTGVQHIELAFHGKGAFIYANGKQLPSIRLSEESVSNIGDVAESMTSIFAPGFEGYAALAKRFLPLARSLGLGLVIRVPSTGAPEIPLRDPKAPALAAPATPGEDSVLIRVVIDYDQNGVPSVAGVSATELEQMFGLNLTTVKLDPNFVRALIDRGVQHISMRSEGDGLALAFNDKPLPNLVCDENCLKNTSEVIVALNTYPEFSQINTLVEKFGPTLASVNAEIALRFPPAPGAQRIPLPFASGN</sequence>
<dbReference type="EMBL" id="PGTN01000045">
    <property type="protein sequence ID" value="PJF47531.1"/>
    <property type="molecule type" value="Genomic_DNA"/>
</dbReference>
<keyword evidence="1" id="KW-0732">Signal</keyword>
<reference evidence="2 3" key="1">
    <citation type="submission" date="2017-11" db="EMBL/GenBank/DDBJ databases">
        <title>Evolution of Phototrophy in the Chloroflexi Phylum Driven by Horizontal Gene Transfer.</title>
        <authorList>
            <person name="Ward L.M."/>
            <person name="Hemp J."/>
            <person name="Shih P.M."/>
            <person name="Mcglynn S.E."/>
            <person name="Fischer W."/>
        </authorList>
    </citation>
    <scope>NUCLEOTIDE SEQUENCE [LARGE SCALE GENOMIC DNA]</scope>
    <source>
        <strain evidence="2">JP3_7</strain>
    </source>
</reference>
<evidence type="ECO:0000313" key="3">
    <source>
        <dbReference type="Proteomes" id="UP000230790"/>
    </source>
</evidence>
<evidence type="ECO:0000313" key="2">
    <source>
        <dbReference type="EMBL" id="PJF47531.1"/>
    </source>
</evidence>
<evidence type="ECO:0000256" key="1">
    <source>
        <dbReference type="SAM" id="SignalP"/>
    </source>
</evidence>
<feature type="signal peptide" evidence="1">
    <location>
        <begin position="1"/>
        <end position="48"/>
    </location>
</feature>
<name>A0A2M8QCK3_9CHLR</name>
<comment type="caution">
    <text evidence="2">The sequence shown here is derived from an EMBL/GenBank/DDBJ whole genome shotgun (WGS) entry which is preliminary data.</text>
</comment>
<feature type="chain" id="PRO_5014630866" evidence="1">
    <location>
        <begin position="49"/>
        <end position="354"/>
    </location>
</feature>
<gene>
    <name evidence="2" type="ORF">CUN48_08265</name>
</gene>
<dbReference type="AlphaFoldDB" id="A0A2M8QCK3"/>
<dbReference type="Proteomes" id="UP000230790">
    <property type="component" value="Unassembled WGS sequence"/>
</dbReference>
<organism evidence="2 3">
    <name type="scientific">Candidatus Thermofonsia Clade 3 bacterium</name>
    <dbReference type="NCBI Taxonomy" id="2364212"/>
    <lineage>
        <taxon>Bacteria</taxon>
        <taxon>Bacillati</taxon>
        <taxon>Chloroflexota</taxon>
        <taxon>Candidatus Thermofontia</taxon>
        <taxon>Candidatus Thermofonsia Clade 3</taxon>
    </lineage>
</organism>